<dbReference type="STRING" id="758825.SAMN02982985_05487"/>
<dbReference type="InterPro" id="IPR051531">
    <property type="entry name" value="N-acetyltransferase"/>
</dbReference>
<protein>
    <submittedName>
        <fullName evidence="5">Ribosomal-protein-alanine N-acetyltransferase</fullName>
    </submittedName>
</protein>
<evidence type="ECO:0000256" key="2">
    <source>
        <dbReference type="ARBA" id="ARBA00023315"/>
    </source>
</evidence>
<dbReference type="EMBL" id="FOTW01000037">
    <property type="protein sequence ID" value="SFM83949.1"/>
    <property type="molecule type" value="Genomic_DNA"/>
</dbReference>
<dbReference type="Pfam" id="PF13302">
    <property type="entry name" value="Acetyltransf_3"/>
    <property type="match status" value="1"/>
</dbReference>
<dbReference type="OrthoDB" id="5295305at2"/>
<proteinExistence type="inferred from homology"/>
<keyword evidence="2" id="KW-0012">Acyltransferase</keyword>
<feature type="domain" description="N-acetyltransferase" evidence="4">
    <location>
        <begin position="9"/>
        <end position="172"/>
    </location>
</feature>
<keyword evidence="1 5" id="KW-0808">Transferase</keyword>
<dbReference type="AlphaFoldDB" id="A0A1I4U4W1"/>
<dbReference type="PROSITE" id="PS51186">
    <property type="entry name" value="GNAT"/>
    <property type="match status" value="1"/>
</dbReference>
<evidence type="ECO:0000259" key="4">
    <source>
        <dbReference type="PROSITE" id="PS51186"/>
    </source>
</evidence>
<dbReference type="PANTHER" id="PTHR43792:SF8">
    <property type="entry name" value="[RIBOSOMAL PROTEIN US5]-ALANINE N-ACETYLTRANSFERASE"/>
    <property type="match status" value="1"/>
</dbReference>
<evidence type="ECO:0000256" key="3">
    <source>
        <dbReference type="ARBA" id="ARBA00038502"/>
    </source>
</evidence>
<evidence type="ECO:0000313" key="6">
    <source>
        <dbReference type="Proteomes" id="UP000199470"/>
    </source>
</evidence>
<reference evidence="5 6" key="1">
    <citation type="submission" date="2016-10" db="EMBL/GenBank/DDBJ databases">
        <authorList>
            <person name="de Groot N.N."/>
        </authorList>
    </citation>
    <scope>NUCLEOTIDE SEQUENCE [LARGE SCALE GENOMIC DNA]</scope>
    <source>
        <strain evidence="5 6">ATCC 43154</strain>
    </source>
</reference>
<name>A0A1I4U4W1_9BURK</name>
<dbReference type="InterPro" id="IPR000182">
    <property type="entry name" value="GNAT_dom"/>
</dbReference>
<dbReference type="SUPFAM" id="SSF55729">
    <property type="entry name" value="Acyl-CoA N-acyltransferases (Nat)"/>
    <property type="match status" value="1"/>
</dbReference>
<sequence>MVLIENDSIQLRPIAATDRPYIQAGLSDAAVLRYYGMRFDAPDAFEVQMDWYRSIQKTGSGLWLAVVDASNGAFLGALGFSDLCETDHHAQLGYWLLPAHWGRGAMRAALQAFVPYVFAHYRINRLWAEVETENIASLELLRSLRFTEEGIHRECEHRDGRYISVAHFSLLRRELGNALL</sequence>
<keyword evidence="6" id="KW-1185">Reference proteome</keyword>
<dbReference type="InterPro" id="IPR016181">
    <property type="entry name" value="Acyl_CoA_acyltransferase"/>
</dbReference>
<dbReference type="RefSeq" id="WP_093390870.1">
    <property type="nucleotide sequence ID" value="NZ_FOTW01000037.1"/>
</dbReference>
<gene>
    <name evidence="5" type="ORF">SAMN02982985_05487</name>
</gene>
<accession>A0A1I4U4W1</accession>
<evidence type="ECO:0000313" key="5">
    <source>
        <dbReference type="EMBL" id="SFM83949.1"/>
    </source>
</evidence>
<evidence type="ECO:0000256" key="1">
    <source>
        <dbReference type="ARBA" id="ARBA00022679"/>
    </source>
</evidence>
<dbReference type="GO" id="GO:0016747">
    <property type="term" value="F:acyltransferase activity, transferring groups other than amino-acyl groups"/>
    <property type="evidence" value="ECO:0007669"/>
    <property type="project" value="InterPro"/>
</dbReference>
<dbReference type="PANTHER" id="PTHR43792">
    <property type="entry name" value="GNAT FAMILY, PUTATIVE (AFU_ORTHOLOGUE AFUA_3G00765)-RELATED-RELATED"/>
    <property type="match status" value="1"/>
</dbReference>
<comment type="similarity">
    <text evidence="3">Belongs to the acetyltransferase family. RimJ subfamily.</text>
</comment>
<dbReference type="Gene3D" id="3.40.630.30">
    <property type="match status" value="1"/>
</dbReference>
<dbReference type="Proteomes" id="UP000199470">
    <property type="component" value="Unassembled WGS sequence"/>
</dbReference>
<organism evidence="5 6">
    <name type="scientific">Rugamonas rubra</name>
    <dbReference type="NCBI Taxonomy" id="758825"/>
    <lineage>
        <taxon>Bacteria</taxon>
        <taxon>Pseudomonadati</taxon>
        <taxon>Pseudomonadota</taxon>
        <taxon>Betaproteobacteria</taxon>
        <taxon>Burkholderiales</taxon>
        <taxon>Oxalobacteraceae</taxon>
        <taxon>Telluria group</taxon>
        <taxon>Rugamonas</taxon>
    </lineage>
</organism>